<dbReference type="Gene3D" id="1.10.10.630">
    <property type="entry name" value="DnaD domain-like"/>
    <property type="match status" value="1"/>
</dbReference>
<dbReference type="InterPro" id="IPR036388">
    <property type="entry name" value="WH-like_DNA-bd_sf"/>
</dbReference>
<dbReference type="Pfam" id="PF21984">
    <property type="entry name" value="DnaD_N"/>
    <property type="match status" value="1"/>
</dbReference>
<proteinExistence type="inferred from homology"/>
<dbReference type="Gene3D" id="1.10.10.10">
    <property type="entry name" value="Winged helix-like DNA-binding domain superfamily/Winged helix DNA-binding domain"/>
    <property type="match status" value="1"/>
</dbReference>
<comment type="similarity">
    <text evidence="1">Belongs to the DnaB/DnaD family.</text>
</comment>
<name>A0A976X5E2_9LACO</name>
<dbReference type="PANTHER" id="PTHR37293:SF6">
    <property type="entry name" value="DNA REPLICATION PROTEIN DNAD"/>
    <property type="match status" value="1"/>
</dbReference>
<dbReference type="InterPro" id="IPR006343">
    <property type="entry name" value="DnaB/C_C"/>
</dbReference>
<evidence type="ECO:0000256" key="1">
    <source>
        <dbReference type="ARBA" id="ARBA00093462"/>
    </source>
</evidence>
<feature type="domain" description="DnaD N-terminal" evidence="3">
    <location>
        <begin position="16"/>
        <end position="109"/>
    </location>
</feature>
<protein>
    <submittedName>
        <fullName evidence="4">DnaD domain protein</fullName>
    </submittedName>
</protein>
<evidence type="ECO:0000313" key="4">
    <source>
        <dbReference type="EMBL" id="UQS86611.1"/>
    </source>
</evidence>
<evidence type="ECO:0000259" key="2">
    <source>
        <dbReference type="Pfam" id="PF07261"/>
    </source>
</evidence>
<keyword evidence="5" id="KW-1185">Reference proteome</keyword>
<feature type="domain" description="DnaB/C C-terminal" evidence="2">
    <location>
        <begin position="146"/>
        <end position="216"/>
    </location>
</feature>
<dbReference type="NCBIfam" id="TIGR01446">
    <property type="entry name" value="DnaD_dom"/>
    <property type="match status" value="1"/>
</dbReference>
<dbReference type="PANTHER" id="PTHR37293">
    <property type="entry name" value="PHAGE REPLICATION PROTEIN-RELATED"/>
    <property type="match status" value="1"/>
</dbReference>
<dbReference type="EMBL" id="CP093361">
    <property type="protein sequence ID" value="UQS86611.1"/>
    <property type="molecule type" value="Genomic_DNA"/>
</dbReference>
<dbReference type="RefSeq" id="WP_260116414.1">
    <property type="nucleotide sequence ID" value="NZ_CP093361.1"/>
</dbReference>
<dbReference type="InterPro" id="IPR053162">
    <property type="entry name" value="DnaD"/>
</dbReference>
<dbReference type="Proteomes" id="UP000831181">
    <property type="component" value="Chromosome"/>
</dbReference>
<dbReference type="KEGG" id="lbe:MOO44_06900"/>
<accession>A0A976X5E2</accession>
<organism evidence="4 5">
    <name type="scientific">Nicoliella spurrieriana</name>
    <dbReference type="NCBI Taxonomy" id="2925830"/>
    <lineage>
        <taxon>Bacteria</taxon>
        <taxon>Bacillati</taxon>
        <taxon>Bacillota</taxon>
        <taxon>Bacilli</taxon>
        <taxon>Lactobacillales</taxon>
        <taxon>Lactobacillaceae</taxon>
        <taxon>Nicoliella</taxon>
    </lineage>
</organism>
<reference evidence="4" key="1">
    <citation type="journal article" date="2022" name="Int. J. Syst. Evol. Microbiol.">
        <title>Apilactobacillus apisilvae sp. nov., Nicolia spurrieriana gen. nov. sp. nov., Bombilactobacillus folatiphilus sp. nov. and Bombilactobacillus thymidiniphilus sp. nov., four new lactic acid bacterial isolates from stingless bees Tetragonula carbonaria and Austroplebeia australis.</title>
        <authorList>
            <person name="Oliphant S.A."/>
            <person name="Watson-Haigh N.S."/>
            <person name="Sumby K.M."/>
            <person name="Gardner J."/>
            <person name="Groom S."/>
            <person name="Jiranek V."/>
        </authorList>
    </citation>
    <scope>NUCLEOTIDE SEQUENCE</scope>
    <source>
        <strain evidence="4">SGEP1_A5</strain>
    </source>
</reference>
<dbReference type="Pfam" id="PF07261">
    <property type="entry name" value="DnaB_2"/>
    <property type="match status" value="1"/>
</dbReference>
<dbReference type="AlphaFoldDB" id="A0A976X5E2"/>
<evidence type="ECO:0000259" key="3">
    <source>
        <dbReference type="Pfam" id="PF21984"/>
    </source>
</evidence>
<dbReference type="InterPro" id="IPR034829">
    <property type="entry name" value="DnaD-like_sf"/>
</dbReference>
<sequence length="244" mass="28423">MDQFVNRLIQGGQTTIPNYLIDNYAKIGMNANELVIYLQFKRFFDRGVMAPDIEQISSATNINDNEIYQILHNLIQKKLMTIETKQDWDGKDFDQYNFDLMYEKLSELSASDPDYQPVSGMNGTNDANHRQTESMSVNGRQHVFVSIEREFGRELSPIELETISGWLDQSHYSPELIELALREAVLNQVYNLKYIDRILINWEKKNIRTADGVERELNRYQGHSRRQAPINDDDGPEIPIFKIK</sequence>
<dbReference type="InterPro" id="IPR053843">
    <property type="entry name" value="DnaD_N"/>
</dbReference>
<evidence type="ECO:0000313" key="5">
    <source>
        <dbReference type="Proteomes" id="UP000831181"/>
    </source>
</evidence>
<gene>
    <name evidence="4" type="ORF">MOO44_06900</name>
</gene>
<dbReference type="SUPFAM" id="SSF158499">
    <property type="entry name" value="DnaD domain-like"/>
    <property type="match status" value="1"/>
</dbReference>